<feature type="region of interest" description="Disordered" evidence="1">
    <location>
        <begin position="202"/>
        <end position="221"/>
    </location>
</feature>
<proteinExistence type="predicted"/>
<evidence type="ECO:0000256" key="1">
    <source>
        <dbReference type="SAM" id="MobiDB-lite"/>
    </source>
</evidence>
<evidence type="ECO:0000313" key="3">
    <source>
        <dbReference type="Proteomes" id="UP001059597"/>
    </source>
</evidence>
<feature type="compositionally biased region" description="Basic residues" evidence="1">
    <location>
        <begin position="71"/>
        <end position="80"/>
    </location>
</feature>
<name>A0ABM8A806_STRNI</name>
<protein>
    <submittedName>
        <fullName evidence="2">Uncharacterized protein</fullName>
    </submittedName>
</protein>
<keyword evidence="3" id="KW-1185">Reference proteome</keyword>
<sequence length="221" mass="23673">MALRCAAHGGVTDALRCDGRVLRAAKRPCSPAGIRDASKPGNRFEQAGSLERRERSPWPTRICPADARPVRPAHRPRRGAVGHSRTLWGADRKHRQRRPWHVEARDGARVLRLGLVAPWPEHDDAPAAAGGSPVTHNLTVGAEGRVRNAVHPGATIAGIMSQARAEAVHDTHTAEDKEFNDHVDAVNRAVSKGILIGTGSIPATSPATLRATASEKSKTKS</sequence>
<reference evidence="2" key="1">
    <citation type="submission" date="2022-06" db="EMBL/GenBank/DDBJ databases">
        <title>Complete genome sequence of Streptomyces nigrescens HEK616.</title>
        <authorList>
            <person name="Asamizu S."/>
            <person name="Onaka H."/>
        </authorList>
    </citation>
    <scope>NUCLEOTIDE SEQUENCE</scope>
    <source>
        <strain evidence="2">HEK616</strain>
        <plasmid evidence="2">SNP1</plasmid>
    </source>
</reference>
<organism evidence="2 3">
    <name type="scientific">Streptomyces nigrescens</name>
    <dbReference type="NCBI Taxonomy" id="1920"/>
    <lineage>
        <taxon>Bacteria</taxon>
        <taxon>Bacillati</taxon>
        <taxon>Actinomycetota</taxon>
        <taxon>Actinomycetes</taxon>
        <taxon>Kitasatosporales</taxon>
        <taxon>Streptomycetaceae</taxon>
        <taxon>Streptomyces</taxon>
    </lineage>
</organism>
<feature type="region of interest" description="Disordered" evidence="1">
    <location>
        <begin position="32"/>
        <end position="84"/>
    </location>
</feature>
<accession>A0ABM8A806</accession>
<dbReference type="EMBL" id="AP026074">
    <property type="protein sequence ID" value="BDM74854.1"/>
    <property type="molecule type" value="Genomic_DNA"/>
</dbReference>
<geneLocation type="plasmid" evidence="2 3">
    <name>SNP1</name>
</geneLocation>
<dbReference type="Proteomes" id="UP001059597">
    <property type="component" value="Plasmid SNP1"/>
</dbReference>
<evidence type="ECO:0000313" key="2">
    <source>
        <dbReference type="EMBL" id="BDM74854.1"/>
    </source>
</evidence>
<gene>
    <name evidence="2" type="ORF">HEK616_83410</name>
</gene>
<keyword evidence="2" id="KW-0614">Plasmid</keyword>